<sequence length="268" mass="28820">MATATAPAPARSYAFRDSMTMLRRNLTRMRRYPSMTVQIVTLPVLLLLLFVYVFGGAIGEGIGAGDRGDYVNFLVPGIIVMAVTYGTIPIAVSVCSDMTEGIINRFRTMAISRSSVLTGHVLGNMVQIVCILALVTGVAYAIGFRPNATAVEWAAAMGLLLLLAFGLSWLSAAMGLRAKTVESASNAPMPLTYLPFLGNTIVTPESMPTGLRWFAEYQPFTPINETLRGLLLGTGIGNSAWISLAWCVGLALVGYLWARSAFRKGAER</sequence>
<dbReference type="Pfam" id="PF01061">
    <property type="entry name" value="ABC2_membrane"/>
    <property type="match status" value="1"/>
</dbReference>
<keyword evidence="2 6" id="KW-0812">Transmembrane</keyword>
<comment type="caution">
    <text evidence="6">Lacks conserved residue(s) required for the propagation of feature annotation.</text>
</comment>
<organism evidence="8 9">
    <name type="scientific">Streptomyces lanatus</name>
    <dbReference type="NCBI Taxonomy" id="66900"/>
    <lineage>
        <taxon>Bacteria</taxon>
        <taxon>Bacillati</taxon>
        <taxon>Actinomycetota</taxon>
        <taxon>Actinomycetes</taxon>
        <taxon>Kitasatosporales</taxon>
        <taxon>Streptomycetaceae</taxon>
        <taxon>Streptomyces</taxon>
    </lineage>
</organism>
<dbReference type="PANTHER" id="PTHR43229">
    <property type="entry name" value="NODULATION PROTEIN J"/>
    <property type="match status" value="1"/>
</dbReference>
<dbReference type="Proteomes" id="UP001486207">
    <property type="component" value="Unassembled WGS sequence"/>
</dbReference>
<evidence type="ECO:0000256" key="2">
    <source>
        <dbReference type="ARBA" id="ARBA00022692"/>
    </source>
</evidence>
<evidence type="ECO:0000313" key="9">
    <source>
        <dbReference type="Proteomes" id="UP001486207"/>
    </source>
</evidence>
<keyword evidence="4 6" id="KW-0472">Membrane</keyword>
<evidence type="ECO:0000256" key="5">
    <source>
        <dbReference type="ARBA" id="ARBA00023251"/>
    </source>
</evidence>
<comment type="caution">
    <text evidence="8">The sequence shown here is derived from an EMBL/GenBank/DDBJ whole genome shotgun (WGS) entry which is preliminary data.</text>
</comment>
<gene>
    <name evidence="8" type="ORF">ABT384_16465</name>
</gene>
<reference evidence="8 9" key="1">
    <citation type="submission" date="2024-06" db="EMBL/GenBank/DDBJ databases">
        <title>The Natural Products Discovery Center: Release of the First 8490 Sequenced Strains for Exploring Actinobacteria Biosynthetic Diversity.</title>
        <authorList>
            <person name="Kalkreuter E."/>
            <person name="Kautsar S.A."/>
            <person name="Yang D."/>
            <person name="Bader C.D."/>
            <person name="Teijaro C.N."/>
            <person name="Fluegel L."/>
            <person name="Davis C.M."/>
            <person name="Simpson J.R."/>
            <person name="Lauterbach L."/>
            <person name="Steele A.D."/>
            <person name="Gui C."/>
            <person name="Meng S."/>
            <person name="Li G."/>
            <person name="Viehrig K."/>
            <person name="Ye F."/>
            <person name="Su P."/>
            <person name="Kiefer A.F."/>
            <person name="Nichols A."/>
            <person name="Cepeda A.J."/>
            <person name="Yan W."/>
            <person name="Fan B."/>
            <person name="Jiang Y."/>
            <person name="Adhikari A."/>
            <person name="Zheng C.-J."/>
            <person name="Schuster L."/>
            <person name="Cowan T.M."/>
            <person name="Smanski M.J."/>
            <person name="Chevrette M.G."/>
            <person name="De Carvalho L.P.S."/>
            <person name="Shen B."/>
        </authorList>
    </citation>
    <scope>NUCLEOTIDE SEQUENCE [LARGE SCALE GENOMIC DNA]</scope>
    <source>
        <strain evidence="8 9">NPDC000155</strain>
    </source>
</reference>
<keyword evidence="6" id="KW-1003">Cell membrane</keyword>
<feature type="transmembrane region" description="Helical" evidence="6">
    <location>
        <begin position="235"/>
        <end position="258"/>
    </location>
</feature>
<dbReference type="InterPro" id="IPR000412">
    <property type="entry name" value="ABC_2_transport"/>
</dbReference>
<keyword evidence="5" id="KW-0046">Antibiotic resistance</keyword>
<evidence type="ECO:0000256" key="1">
    <source>
        <dbReference type="ARBA" id="ARBA00004141"/>
    </source>
</evidence>
<dbReference type="PIRSF" id="PIRSF006648">
    <property type="entry name" value="DrrB"/>
    <property type="match status" value="1"/>
</dbReference>
<feature type="transmembrane region" description="Helical" evidence="6">
    <location>
        <begin position="153"/>
        <end position="172"/>
    </location>
</feature>
<feature type="transmembrane region" description="Helical" evidence="6">
    <location>
        <begin position="71"/>
        <end position="95"/>
    </location>
</feature>
<feature type="domain" description="ABC transmembrane type-2" evidence="7">
    <location>
        <begin position="34"/>
        <end position="265"/>
    </location>
</feature>
<comment type="similarity">
    <text evidence="6">Belongs to the ABC-2 integral membrane protein family.</text>
</comment>
<feature type="transmembrane region" description="Helical" evidence="6">
    <location>
        <begin position="193"/>
        <end position="215"/>
    </location>
</feature>
<proteinExistence type="inferred from homology"/>
<dbReference type="InterPro" id="IPR047817">
    <property type="entry name" value="ABC2_TM_bact-type"/>
</dbReference>
<dbReference type="RefSeq" id="WP_190070906.1">
    <property type="nucleotide sequence ID" value="NZ_BNBM01000006.1"/>
</dbReference>
<keyword evidence="9" id="KW-1185">Reference proteome</keyword>
<evidence type="ECO:0000313" key="8">
    <source>
        <dbReference type="EMBL" id="MER7374231.1"/>
    </source>
</evidence>
<evidence type="ECO:0000256" key="6">
    <source>
        <dbReference type="RuleBase" id="RU361157"/>
    </source>
</evidence>
<name>A0ABV1XRK5_9ACTN</name>
<dbReference type="PANTHER" id="PTHR43229:SF2">
    <property type="entry name" value="NODULATION PROTEIN J"/>
    <property type="match status" value="1"/>
</dbReference>
<keyword evidence="6" id="KW-0813">Transport</keyword>
<feature type="transmembrane region" description="Helical" evidence="6">
    <location>
        <begin position="116"/>
        <end position="141"/>
    </location>
</feature>
<comment type="subcellular location">
    <subcellularLocation>
        <location evidence="6">Cell membrane</location>
        <topology evidence="6">Multi-pass membrane protein</topology>
    </subcellularLocation>
    <subcellularLocation>
        <location evidence="1">Membrane</location>
        <topology evidence="1">Multi-pass membrane protein</topology>
    </subcellularLocation>
</comment>
<keyword evidence="3 6" id="KW-1133">Transmembrane helix</keyword>
<dbReference type="EMBL" id="JBEPFB010000006">
    <property type="protein sequence ID" value="MER7374231.1"/>
    <property type="molecule type" value="Genomic_DNA"/>
</dbReference>
<evidence type="ECO:0000256" key="4">
    <source>
        <dbReference type="ARBA" id="ARBA00023136"/>
    </source>
</evidence>
<dbReference type="InterPro" id="IPR013525">
    <property type="entry name" value="ABC2_TM"/>
</dbReference>
<dbReference type="InterPro" id="IPR051784">
    <property type="entry name" value="Nod_factor_ABC_transporter"/>
</dbReference>
<evidence type="ECO:0000256" key="3">
    <source>
        <dbReference type="ARBA" id="ARBA00022989"/>
    </source>
</evidence>
<dbReference type="PROSITE" id="PS51012">
    <property type="entry name" value="ABC_TM2"/>
    <property type="match status" value="1"/>
</dbReference>
<evidence type="ECO:0000259" key="7">
    <source>
        <dbReference type="PROSITE" id="PS51012"/>
    </source>
</evidence>
<accession>A0ABV1XRK5</accession>
<protein>
    <recommendedName>
        <fullName evidence="6">Transport permease protein</fullName>
    </recommendedName>
</protein>